<dbReference type="GO" id="GO:0002116">
    <property type="term" value="C:semaphorin receptor complex"/>
    <property type="evidence" value="ECO:0007669"/>
    <property type="project" value="TreeGrafter"/>
</dbReference>
<keyword evidence="3" id="KW-0732">Signal</keyword>
<dbReference type="Gene3D" id="2.130.10.10">
    <property type="entry name" value="YVTN repeat-like/Quinoprotein amine dehydrogenase"/>
    <property type="match status" value="1"/>
</dbReference>
<protein>
    <recommendedName>
        <fullName evidence="4">Sema domain-containing protein</fullName>
    </recommendedName>
</protein>
<dbReference type="AlphaFoldDB" id="A0A3B4BCJ4"/>
<dbReference type="STRING" id="409849.ENSPMGP00000026630"/>
<accession>A0A3B4BCJ4</accession>
<feature type="signal peptide" evidence="3">
    <location>
        <begin position="1"/>
        <end position="29"/>
    </location>
</feature>
<name>A0A3B4BCJ4_9GOBI</name>
<keyword evidence="1" id="KW-0325">Glycoprotein</keyword>
<evidence type="ECO:0000313" key="5">
    <source>
        <dbReference type="Ensembl" id="ENSPMGP00000026630.1"/>
    </source>
</evidence>
<dbReference type="PANTHER" id="PTHR22625">
    <property type="entry name" value="PLEXIN"/>
    <property type="match status" value="1"/>
</dbReference>
<feature type="chain" id="PRO_5017461896" description="Sema domain-containing protein" evidence="3">
    <location>
        <begin position="30"/>
        <end position="456"/>
    </location>
</feature>
<dbReference type="InterPro" id="IPR036352">
    <property type="entry name" value="Semap_dom_sf"/>
</dbReference>
<dbReference type="Ensembl" id="ENSPMGT00000028363.1">
    <property type="protein sequence ID" value="ENSPMGP00000026630.1"/>
    <property type="gene ID" value="ENSPMGG00000021475.1"/>
</dbReference>
<dbReference type="Proteomes" id="UP000261520">
    <property type="component" value="Unplaced"/>
</dbReference>
<evidence type="ECO:0000313" key="6">
    <source>
        <dbReference type="Proteomes" id="UP000261520"/>
    </source>
</evidence>
<dbReference type="SMART" id="SM00630">
    <property type="entry name" value="Sema"/>
    <property type="match status" value="1"/>
</dbReference>
<dbReference type="GO" id="GO:0005886">
    <property type="term" value="C:plasma membrane"/>
    <property type="evidence" value="ECO:0007669"/>
    <property type="project" value="TreeGrafter"/>
</dbReference>
<dbReference type="InterPro" id="IPR015943">
    <property type="entry name" value="WD40/YVTN_repeat-like_dom_sf"/>
</dbReference>
<dbReference type="Pfam" id="PF01403">
    <property type="entry name" value="Sema"/>
    <property type="match status" value="1"/>
</dbReference>
<dbReference type="PROSITE" id="PS51004">
    <property type="entry name" value="SEMA"/>
    <property type="match status" value="1"/>
</dbReference>
<dbReference type="SUPFAM" id="SSF101912">
    <property type="entry name" value="Sema domain"/>
    <property type="match status" value="1"/>
</dbReference>
<dbReference type="GO" id="GO:0008360">
    <property type="term" value="P:regulation of cell shape"/>
    <property type="evidence" value="ECO:0007669"/>
    <property type="project" value="TreeGrafter"/>
</dbReference>
<reference evidence="5" key="1">
    <citation type="submission" date="2025-08" db="UniProtKB">
        <authorList>
            <consortium name="Ensembl"/>
        </authorList>
    </citation>
    <scope>IDENTIFICATION</scope>
</reference>
<dbReference type="GO" id="GO:0030334">
    <property type="term" value="P:regulation of cell migration"/>
    <property type="evidence" value="ECO:0007669"/>
    <property type="project" value="TreeGrafter"/>
</dbReference>
<dbReference type="GO" id="GO:0007162">
    <property type="term" value="P:negative regulation of cell adhesion"/>
    <property type="evidence" value="ECO:0007669"/>
    <property type="project" value="TreeGrafter"/>
</dbReference>
<evidence type="ECO:0000256" key="3">
    <source>
        <dbReference type="SAM" id="SignalP"/>
    </source>
</evidence>
<dbReference type="GO" id="GO:0017154">
    <property type="term" value="F:semaphorin receptor activity"/>
    <property type="evidence" value="ECO:0007669"/>
    <property type="project" value="InterPro"/>
</dbReference>
<organism evidence="5 6">
    <name type="scientific">Periophthalmus magnuspinnatus</name>
    <dbReference type="NCBI Taxonomy" id="409849"/>
    <lineage>
        <taxon>Eukaryota</taxon>
        <taxon>Metazoa</taxon>
        <taxon>Chordata</taxon>
        <taxon>Craniata</taxon>
        <taxon>Vertebrata</taxon>
        <taxon>Euteleostomi</taxon>
        <taxon>Actinopterygii</taxon>
        <taxon>Neopterygii</taxon>
        <taxon>Teleostei</taxon>
        <taxon>Neoteleostei</taxon>
        <taxon>Acanthomorphata</taxon>
        <taxon>Gobiaria</taxon>
        <taxon>Gobiiformes</taxon>
        <taxon>Gobioidei</taxon>
        <taxon>Gobiidae</taxon>
        <taxon>Oxudercinae</taxon>
        <taxon>Periophthalmus</taxon>
    </lineage>
</organism>
<dbReference type="InterPro" id="IPR031148">
    <property type="entry name" value="Plexin"/>
</dbReference>
<comment type="caution">
    <text evidence="2">Lacks conserved residue(s) required for the propagation of feature annotation.</text>
</comment>
<evidence type="ECO:0000256" key="1">
    <source>
        <dbReference type="ARBA" id="ARBA00023180"/>
    </source>
</evidence>
<keyword evidence="6" id="KW-1185">Reference proteome</keyword>
<dbReference type="PANTHER" id="PTHR22625:SF59">
    <property type="entry name" value="PLEXIN-B1 ISOFORM X1"/>
    <property type="match status" value="1"/>
</dbReference>
<dbReference type="GO" id="GO:0050772">
    <property type="term" value="P:positive regulation of axonogenesis"/>
    <property type="evidence" value="ECO:0007669"/>
    <property type="project" value="TreeGrafter"/>
</dbReference>
<reference evidence="5" key="2">
    <citation type="submission" date="2025-09" db="UniProtKB">
        <authorList>
            <consortium name="Ensembl"/>
        </authorList>
    </citation>
    <scope>IDENTIFICATION</scope>
</reference>
<feature type="domain" description="Sema" evidence="4">
    <location>
        <begin position="20"/>
        <end position="456"/>
    </location>
</feature>
<evidence type="ECO:0000256" key="2">
    <source>
        <dbReference type="PROSITE-ProRule" id="PRU00352"/>
    </source>
</evidence>
<evidence type="ECO:0000259" key="4">
    <source>
        <dbReference type="PROSITE" id="PS51004"/>
    </source>
</evidence>
<dbReference type="InterPro" id="IPR001627">
    <property type="entry name" value="Semap_dom"/>
</dbReference>
<dbReference type="GO" id="GO:0048675">
    <property type="term" value="P:axon extension"/>
    <property type="evidence" value="ECO:0007669"/>
    <property type="project" value="TreeGrafter"/>
</dbReference>
<dbReference type="FunFam" id="2.130.10.10:FF:000126">
    <property type="entry name" value="Plexin B1"/>
    <property type="match status" value="1"/>
</dbReference>
<proteinExistence type="predicted"/>
<sequence>MPHGKAASCTLLLFLSTLLSTLLSPSALARTYPRFSRNDTVFQHLALHPDPSVGTVYVGARNHLFQLDGLRGLRLEQEEITGPVSDGKDCFPPITETSCSHAGITSNYNKLLLLDPYAQELITCGSVHQGTCQKRSLASIKKVIFSTERPVDTQHVAANDEHVSTVGLVVRPHAGGRTVMYVGRGYTANHPPISTRHLSSEPVFSYEETAKLAVAGRLAEYDHHFVSVFTRHSYVYFLFYRRDIQAGSREYRTYAARVCLDDTSYYSYVEISLFCKQGDHLLGVFSSRLSSSHSSPSDPSALCVYPLEELDLHINSTRNLCYTQDGRTDRGQEIYPTALLSDTVSQNTLNAYPCGSDHTPSPMASRSPVEVRPAWSTSASRLTAVAVSVREGHSIAFLGDARGALHKVYLGQNGEVEVYANTVIQANSPISSDLLLDPNGGHIYIMTQNAVSMNIK</sequence>